<dbReference type="EC" id="1.2.1.3" evidence="3"/>
<dbReference type="InterPro" id="IPR015590">
    <property type="entry name" value="Aldehyde_DH_dom"/>
</dbReference>
<dbReference type="Gene3D" id="3.40.309.10">
    <property type="entry name" value="Aldehyde Dehydrogenase, Chain A, domain 2"/>
    <property type="match status" value="1"/>
</dbReference>
<evidence type="ECO:0000259" key="7">
    <source>
        <dbReference type="Pfam" id="PF00171"/>
    </source>
</evidence>
<sequence>MRTINRIFINGEFVQPQGKDEQILINPSTKEVIGKVILGNEEDTRTAIAAAKMAFKTFSQTTIAERGEILQRLHDSVLARMDTLVEANINEYGAPRKMAIGRVKLAANIFLDAKEALENFEFVRYMASAKVVKEPIGVIGIITPWNASYSQITTKLAVAIAAGCTVVIKPSELSAIQTDEIVEAFHQAGVPKGIINIVNGLGNTVGVELTRHQDVAMINFTGSTRVGKEIRRGAVDTMKRVTLELGGKSPIIVLDDVDFEKAIPVAVNQVLTNNGQACIAGSRLLVPEHRLEEVKRIAKRTMEAVKVGMPSDEATTLGPIVTKKQYKNVQHYIQIGIEEGADLITGGVGHPEGLEGGYFVKPTLFANVTEDMTIAKEEIFGPVQAILTYKTEEEAIEMANNTPYGLAAYIHSGNLEKANNLARKINSGTVLINGAFHELKAPFGGYKESGIGREYGEYGIEECLETKTITGYQKTY</sequence>
<dbReference type="InterPro" id="IPR016162">
    <property type="entry name" value="Ald_DH_N"/>
</dbReference>
<evidence type="ECO:0000256" key="5">
    <source>
        <dbReference type="PROSITE-ProRule" id="PRU10007"/>
    </source>
</evidence>
<evidence type="ECO:0000256" key="6">
    <source>
        <dbReference type="RuleBase" id="RU003345"/>
    </source>
</evidence>
<dbReference type="SUPFAM" id="SSF53720">
    <property type="entry name" value="ALDH-like"/>
    <property type="match status" value="1"/>
</dbReference>
<feature type="active site" evidence="5">
    <location>
        <position position="244"/>
    </location>
</feature>
<proteinExistence type="inferred from homology"/>
<dbReference type="EMBL" id="BTCL01000020">
    <property type="protein sequence ID" value="GMK47444.1"/>
    <property type="molecule type" value="Genomic_DNA"/>
</dbReference>
<dbReference type="InterPro" id="IPR016161">
    <property type="entry name" value="Ald_DH/histidinol_DH"/>
</dbReference>
<comment type="similarity">
    <text evidence="1 6">Belongs to the aldehyde dehydrogenase family.</text>
</comment>
<gene>
    <name evidence="8" type="ORF">PghCCS26_45740</name>
</gene>
<dbReference type="Proteomes" id="UP001285921">
    <property type="component" value="Unassembled WGS sequence"/>
</dbReference>
<evidence type="ECO:0000256" key="1">
    <source>
        <dbReference type="ARBA" id="ARBA00009986"/>
    </source>
</evidence>
<name>A0ABQ6NTY9_9BACL</name>
<protein>
    <recommendedName>
        <fullName evidence="3">aldehyde dehydrogenase (NAD(+))</fullName>
        <ecNumber evidence="3">1.2.1.3</ecNumber>
    </recommendedName>
</protein>
<evidence type="ECO:0000256" key="2">
    <source>
        <dbReference type="ARBA" id="ARBA00023002"/>
    </source>
</evidence>
<keyword evidence="2 6" id="KW-0560">Oxidoreductase</keyword>
<keyword evidence="9" id="KW-1185">Reference proteome</keyword>
<evidence type="ECO:0000313" key="8">
    <source>
        <dbReference type="EMBL" id="GMK47444.1"/>
    </source>
</evidence>
<dbReference type="PROSITE" id="PS00070">
    <property type="entry name" value="ALDEHYDE_DEHYDR_CYS"/>
    <property type="match status" value="1"/>
</dbReference>
<dbReference type="Pfam" id="PF00171">
    <property type="entry name" value="Aldedh"/>
    <property type="match status" value="1"/>
</dbReference>
<dbReference type="PANTHER" id="PTHR42804">
    <property type="entry name" value="ALDEHYDE DEHYDROGENASE"/>
    <property type="match status" value="1"/>
</dbReference>
<dbReference type="InterPro" id="IPR016163">
    <property type="entry name" value="Ald_DH_C"/>
</dbReference>
<dbReference type="RefSeq" id="WP_317981403.1">
    <property type="nucleotide sequence ID" value="NZ_BTCL01000020.1"/>
</dbReference>
<organism evidence="8 9">
    <name type="scientific">Paenibacillus glycanilyticus</name>
    <dbReference type="NCBI Taxonomy" id="126569"/>
    <lineage>
        <taxon>Bacteria</taxon>
        <taxon>Bacillati</taxon>
        <taxon>Bacillota</taxon>
        <taxon>Bacilli</taxon>
        <taxon>Bacillales</taxon>
        <taxon>Paenibacillaceae</taxon>
        <taxon>Paenibacillus</taxon>
    </lineage>
</organism>
<evidence type="ECO:0000256" key="3">
    <source>
        <dbReference type="ARBA" id="ARBA00024226"/>
    </source>
</evidence>
<dbReference type="PROSITE" id="PS00687">
    <property type="entry name" value="ALDEHYDE_DEHYDR_GLU"/>
    <property type="match status" value="1"/>
</dbReference>
<dbReference type="Gene3D" id="3.40.605.10">
    <property type="entry name" value="Aldehyde Dehydrogenase, Chain A, domain 1"/>
    <property type="match status" value="1"/>
</dbReference>
<dbReference type="InterPro" id="IPR029510">
    <property type="entry name" value="Ald_DH_CS_GLU"/>
</dbReference>
<comment type="catalytic activity">
    <reaction evidence="4">
        <text>an aldehyde + NAD(+) + H2O = a carboxylate + NADH + 2 H(+)</text>
        <dbReference type="Rhea" id="RHEA:16185"/>
        <dbReference type="ChEBI" id="CHEBI:15377"/>
        <dbReference type="ChEBI" id="CHEBI:15378"/>
        <dbReference type="ChEBI" id="CHEBI:17478"/>
        <dbReference type="ChEBI" id="CHEBI:29067"/>
        <dbReference type="ChEBI" id="CHEBI:57540"/>
        <dbReference type="ChEBI" id="CHEBI:57945"/>
        <dbReference type="EC" id="1.2.1.3"/>
    </reaction>
</comment>
<evidence type="ECO:0000256" key="4">
    <source>
        <dbReference type="ARBA" id="ARBA00049194"/>
    </source>
</evidence>
<comment type="caution">
    <text evidence="8">The sequence shown here is derived from an EMBL/GenBank/DDBJ whole genome shotgun (WGS) entry which is preliminary data.</text>
</comment>
<feature type="domain" description="Aldehyde dehydrogenase" evidence="7">
    <location>
        <begin position="14"/>
        <end position="469"/>
    </location>
</feature>
<dbReference type="InterPro" id="IPR016160">
    <property type="entry name" value="Ald_DH_CS_CYS"/>
</dbReference>
<accession>A0ABQ6NTY9</accession>
<dbReference type="CDD" id="cd07138">
    <property type="entry name" value="ALDH_CddD_SSP0762"/>
    <property type="match status" value="1"/>
</dbReference>
<dbReference type="PANTHER" id="PTHR42804:SF1">
    <property type="entry name" value="ALDEHYDE DEHYDROGENASE-RELATED"/>
    <property type="match status" value="1"/>
</dbReference>
<evidence type="ECO:0000313" key="9">
    <source>
        <dbReference type="Proteomes" id="UP001285921"/>
    </source>
</evidence>
<reference evidence="8 9" key="1">
    <citation type="submission" date="2023-05" db="EMBL/GenBank/DDBJ databases">
        <title>Draft genome of Paenibacillus sp. CCS26.</title>
        <authorList>
            <person name="Akita H."/>
            <person name="Shinto Y."/>
            <person name="Kimura Z."/>
        </authorList>
    </citation>
    <scope>NUCLEOTIDE SEQUENCE [LARGE SCALE GENOMIC DNA]</scope>
    <source>
        <strain evidence="8 9">CCS26</strain>
    </source>
</reference>